<evidence type="ECO:0000256" key="7">
    <source>
        <dbReference type="ARBA" id="ARBA00023136"/>
    </source>
</evidence>
<dbReference type="Pfam" id="PF01769">
    <property type="entry name" value="MgtE"/>
    <property type="match status" value="1"/>
</dbReference>
<dbReference type="EMBL" id="MGHF01000026">
    <property type="protein sequence ID" value="OGM62443.1"/>
    <property type="molecule type" value="Genomic_DNA"/>
</dbReference>
<dbReference type="SUPFAM" id="SSF161093">
    <property type="entry name" value="MgtE membrane domain-like"/>
    <property type="match status" value="1"/>
</dbReference>
<reference evidence="11 12" key="1">
    <citation type="journal article" date="2016" name="Nat. Commun.">
        <title>Thousands of microbial genomes shed light on interconnected biogeochemical processes in an aquifer system.</title>
        <authorList>
            <person name="Anantharaman K."/>
            <person name="Brown C.T."/>
            <person name="Hug L.A."/>
            <person name="Sharon I."/>
            <person name="Castelle C.J."/>
            <person name="Probst A.J."/>
            <person name="Thomas B.C."/>
            <person name="Singh A."/>
            <person name="Wilkins M.J."/>
            <person name="Karaoz U."/>
            <person name="Brodie E.L."/>
            <person name="Williams K.H."/>
            <person name="Hubbard S.S."/>
            <person name="Banfield J.F."/>
        </authorList>
    </citation>
    <scope>NUCLEOTIDE SEQUENCE [LARGE SCALE GENOMIC DNA]</scope>
</reference>
<evidence type="ECO:0000256" key="3">
    <source>
        <dbReference type="ARBA" id="ARBA00022448"/>
    </source>
</evidence>
<feature type="transmembrane region" description="Helical" evidence="9">
    <location>
        <begin position="166"/>
        <end position="186"/>
    </location>
</feature>
<evidence type="ECO:0000256" key="2">
    <source>
        <dbReference type="ARBA" id="ARBA00009749"/>
    </source>
</evidence>
<keyword evidence="8" id="KW-0129">CBS domain</keyword>
<dbReference type="Gene3D" id="1.10.357.20">
    <property type="entry name" value="SLC41 divalent cation transporters, integral membrane domain"/>
    <property type="match status" value="1"/>
</dbReference>
<organism evidence="11 12">
    <name type="scientific">Candidatus Woesebacteria bacterium RIFCSPLOWO2_01_FULL_39_21</name>
    <dbReference type="NCBI Taxonomy" id="1802519"/>
    <lineage>
        <taxon>Bacteria</taxon>
        <taxon>Candidatus Woeseibacteriota</taxon>
    </lineage>
</organism>
<dbReference type="PANTHER" id="PTHR41394">
    <property type="entry name" value="MAGNESIUM TRANSPORTER MGTE"/>
    <property type="match status" value="1"/>
</dbReference>
<evidence type="ECO:0000256" key="4">
    <source>
        <dbReference type="ARBA" id="ARBA00022692"/>
    </source>
</evidence>
<evidence type="ECO:0000256" key="5">
    <source>
        <dbReference type="ARBA" id="ARBA00022842"/>
    </source>
</evidence>
<dbReference type="Pfam" id="PF00571">
    <property type="entry name" value="CBS"/>
    <property type="match status" value="1"/>
</dbReference>
<feature type="transmembrane region" description="Helical" evidence="9">
    <location>
        <begin position="198"/>
        <end position="219"/>
    </location>
</feature>
<gene>
    <name evidence="11" type="ORF">A2961_01910</name>
</gene>
<feature type="transmembrane region" description="Helical" evidence="9">
    <location>
        <begin position="264"/>
        <end position="286"/>
    </location>
</feature>
<dbReference type="STRING" id="1802519.A2961_01910"/>
<keyword evidence="6 9" id="KW-1133">Transmembrane helix</keyword>
<evidence type="ECO:0000256" key="9">
    <source>
        <dbReference type="SAM" id="Phobius"/>
    </source>
</evidence>
<dbReference type="Gene3D" id="3.10.580.10">
    <property type="entry name" value="CBS-domain"/>
    <property type="match status" value="1"/>
</dbReference>
<keyword evidence="5" id="KW-0460">Magnesium</keyword>
<dbReference type="GO" id="GO:0008324">
    <property type="term" value="F:monoatomic cation transmembrane transporter activity"/>
    <property type="evidence" value="ECO:0007669"/>
    <property type="project" value="InterPro"/>
</dbReference>
<feature type="domain" description="CBS" evidence="10">
    <location>
        <begin position="80"/>
        <end position="138"/>
    </location>
</feature>
<evidence type="ECO:0000259" key="10">
    <source>
        <dbReference type="PROSITE" id="PS51371"/>
    </source>
</evidence>
<evidence type="ECO:0000256" key="6">
    <source>
        <dbReference type="ARBA" id="ARBA00022989"/>
    </source>
</evidence>
<dbReference type="InterPro" id="IPR036739">
    <property type="entry name" value="SLC41_membr_dom_sf"/>
</dbReference>
<dbReference type="PROSITE" id="PS51371">
    <property type="entry name" value="CBS"/>
    <property type="match status" value="1"/>
</dbReference>
<keyword evidence="7 9" id="KW-0472">Membrane</keyword>
<keyword evidence="4 9" id="KW-0812">Transmembrane</keyword>
<name>A0A1F8BEK0_9BACT</name>
<evidence type="ECO:0000313" key="12">
    <source>
        <dbReference type="Proteomes" id="UP000177082"/>
    </source>
</evidence>
<dbReference type="AlphaFoldDB" id="A0A1F8BEK0"/>
<dbReference type="SUPFAM" id="SSF54631">
    <property type="entry name" value="CBS-domain pair"/>
    <property type="match status" value="1"/>
</dbReference>
<dbReference type="InterPro" id="IPR006667">
    <property type="entry name" value="SLC41_membr_dom"/>
</dbReference>
<keyword evidence="3" id="KW-0813">Transport</keyword>
<sequence length="323" mass="36183">MLQNPKYKIHSIGQHIVKTNLYFGRREKVSHVLKTIREDRKDWPNSENIFVVNSDKKLIGIIDFNKLVNSKPDARLEEIMSRKFEAITDHSHQYHVARLAIKRGAETIPVIDQQGVFLGIIDAGQTLKILHEEHIEDLMRFSGIMANEAEFDTAKISSQKMVIQRLPWLILGLLGGIFATKVVSLFDHTLEKELSLAFFIPVIVYINAAVGAQTQTILVRSLSFEKVNIKRFLFKELRVVLIMGFVLSISITAFAFLWLKEGSIAPIIGLSMFAGVLSSAVVGTLIPTALSHFKKDPAIGTGPFATVIQDILSLVIYFTIANL</sequence>
<dbReference type="GO" id="GO:0016020">
    <property type="term" value="C:membrane"/>
    <property type="evidence" value="ECO:0007669"/>
    <property type="project" value="UniProtKB-SubCell"/>
</dbReference>
<feature type="non-terminal residue" evidence="11">
    <location>
        <position position="323"/>
    </location>
</feature>
<evidence type="ECO:0000313" key="11">
    <source>
        <dbReference type="EMBL" id="OGM62443.1"/>
    </source>
</evidence>
<evidence type="ECO:0000256" key="8">
    <source>
        <dbReference type="PROSITE-ProRule" id="PRU00703"/>
    </source>
</evidence>
<dbReference type="InterPro" id="IPR046342">
    <property type="entry name" value="CBS_dom_sf"/>
</dbReference>
<feature type="transmembrane region" description="Helical" evidence="9">
    <location>
        <begin position="298"/>
        <end position="320"/>
    </location>
</feature>
<evidence type="ECO:0000256" key="1">
    <source>
        <dbReference type="ARBA" id="ARBA00004141"/>
    </source>
</evidence>
<proteinExistence type="inferred from homology"/>
<feature type="transmembrane region" description="Helical" evidence="9">
    <location>
        <begin position="239"/>
        <end position="258"/>
    </location>
</feature>
<comment type="subcellular location">
    <subcellularLocation>
        <location evidence="1">Membrane</location>
        <topology evidence="1">Multi-pass membrane protein</topology>
    </subcellularLocation>
</comment>
<dbReference type="PANTHER" id="PTHR41394:SF5">
    <property type="entry name" value="SLC41A_MGTE INTEGRAL MEMBRANE DOMAIN-CONTAINING PROTEIN"/>
    <property type="match status" value="1"/>
</dbReference>
<protein>
    <recommendedName>
        <fullName evidence="10">CBS domain-containing protein</fullName>
    </recommendedName>
</protein>
<comment type="similarity">
    <text evidence="2">Belongs to the SLC41A transporter family.</text>
</comment>
<accession>A0A1F8BEK0</accession>
<dbReference type="Proteomes" id="UP000177082">
    <property type="component" value="Unassembled WGS sequence"/>
</dbReference>
<comment type="caution">
    <text evidence="11">The sequence shown here is derived from an EMBL/GenBank/DDBJ whole genome shotgun (WGS) entry which is preliminary data.</text>
</comment>
<dbReference type="InterPro" id="IPR000644">
    <property type="entry name" value="CBS_dom"/>
</dbReference>